<dbReference type="GO" id="GO:1901255">
    <property type="term" value="P:nucleotide-excision repair involved in interstrand cross-link repair"/>
    <property type="evidence" value="ECO:0007669"/>
    <property type="project" value="TreeGrafter"/>
</dbReference>
<evidence type="ECO:0000313" key="13">
    <source>
        <dbReference type="Proteomes" id="UP000594260"/>
    </source>
</evidence>
<dbReference type="AlphaFoldDB" id="A0A7M7J5E0"/>
<keyword evidence="4" id="KW-0255">Endonuclease</keyword>
<dbReference type="InterPro" id="IPR011335">
    <property type="entry name" value="Restrct_endonuc-II-like"/>
</dbReference>
<protein>
    <recommendedName>
        <fullName evidence="10">DNA repair endonuclease XPF</fullName>
    </recommendedName>
</protein>
<accession>A0A7M7J5E0</accession>
<evidence type="ECO:0000256" key="8">
    <source>
        <dbReference type="ARBA" id="ARBA00023204"/>
    </source>
</evidence>
<dbReference type="SUPFAM" id="SSF52980">
    <property type="entry name" value="Restriction endonuclease-like"/>
    <property type="match status" value="1"/>
</dbReference>
<evidence type="ECO:0000256" key="6">
    <source>
        <dbReference type="ARBA" id="ARBA00022801"/>
    </source>
</evidence>
<dbReference type="GO" id="GO:0000712">
    <property type="term" value="P:resolution of meiotic recombination intermediates"/>
    <property type="evidence" value="ECO:0007669"/>
    <property type="project" value="TreeGrafter"/>
</dbReference>
<dbReference type="GO" id="GO:0003697">
    <property type="term" value="F:single-stranded DNA binding"/>
    <property type="evidence" value="ECO:0007669"/>
    <property type="project" value="TreeGrafter"/>
</dbReference>
<keyword evidence="13" id="KW-1185">Reference proteome</keyword>
<dbReference type="KEGG" id="vde:111244182"/>
<dbReference type="GeneID" id="111244182"/>
<dbReference type="PANTHER" id="PTHR10150">
    <property type="entry name" value="DNA REPAIR ENDONUCLEASE XPF"/>
    <property type="match status" value="1"/>
</dbReference>
<evidence type="ECO:0000256" key="5">
    <source>
        <dbReference type="ARBA" id="ARBA00022763"/>
    </source>
</evidence>
<evidence type="ECO:0000256" key="3">
    <source>
        <dbReference type="ARBA" id="ARBA00022722"/>
    </source>
</evidence>
<dbReference type="OrthoDB" id="361020at2759"/>
<evidence type="ECO:0000256" key="10">
    <source>
        <dbReference type="ARBA" id="ARBA00072370"/>
    </source>
</evidence>
<dbReference type="InterPro" id="IPR047520">
    <property type="entry name" value="XPF_nuclease"/>
</dbReference>
<sequence>MAENKISKKEKGLDKSKENLAALVEATPLLEYHKEALTEIIDKDALLITARGLGIHEILHSLIRVYHAPENLVIILGTETDQEIWIRHRLERSGMKNTPKWITSDAFDVPARTKLYKEGGVLFVTSRILIGDLLHKRLPAEHVTGFIINNAETVQHSQQDMFILRLYRDKNRTGFVKALSSCAAAFTQDFMQLNRIMPKLFVRHLLLYPRFHQTVKDDLAVVSPTVYETSVPLTTLMEQIQFALMELIEITIRDIKKLNQTLNIEELNTNNVLGKSFFAIIRTYIDPQWHLLSSRVRRSIGDLRNLKKMIERVDIYTILINSGVTCYDPVTYLHLLRQIWAHRSHGHEGQSDWAMMDAAESLYQAAERRVFRKKENKKDSIKTLKPELCPKWLALAELLRTCEPQGAVVVLVEEERIRKQLEEYLCLGEERVHRTAYQKLFAETEENVDFPEEERVKTTAPENSLSPTTFLVSVSASNPFAFEELLVEVRPRSVILFDLHLSAVRTVEVYQAMFPQTHVELYTLMYVKSVDEQRYLNAVQKEKVAFTTLIQEKASMASRNDWDNEMNIDRGESKVIVDVREFRSDLPSLVHKRGVDLCPGTLEVGDYILTPAICVERKALQDLIDSLCSGRLYRQAERMSLHYETPVVLIEFSTLEAFSFKNKLQSEMIQKKTITRLVMLTIQFPKLRLLWSPTPHATAELFELLKTNKPQPSLEEALKITEKELKHEGGSLDRFNSKTMRFLEALPGVGTHTKFKIMRRFTTLRDLFLAEEDVLLDVFESRDKTAAFIQAARGPFERRGKKRPIE</sequence>
<feature type="domain" description="ERCC4" evidence="11">
    <location>
        <begin position="574"/>
        <end position="654"/>
    </location>
</feature>
<dbReference type="SMART" id="SM00891">
    <property type="entry name" value="ERCC4"/>
    <property type="match status" value="1"/>
</dbReference>
<dbReference type="PANTHER" id="PTHR10150:SF0">
    <property type="entry name" value="DNA REPAIR ENDONUCLEASE XPF"/>
    <property type="match status" value="1"/>
</dbReference>
<evidence type="ECO:0000256" key="2">
    <source>
        <dbReference type="ARBA" id="ARBA00010015"/>
    </source>
</evidence>
<dbReference type="InParanoid" id="A0A7M7J5E0"/>
<dbReference type="InterPro" id="IPR010994">
    <property type="entry name" value="RuvA_2-like"/>
</dbReference>
<dbReference type="CDD" id="cd20078">
    <property type="entry name" value="XPF_nuclease_XPF_euk"/>
    <property type="match status" value="1"/>
</dbReference>
<evidence type="ECO:0000256" key="4">
    <source>
        <dbReference type="ARBA" id="ARBA00022759"/>
    </source>
</evidence>
<dbReference type="EnsemblMetazoa" id="XM_022790967">
    <property type="protein sequence ID" value="XP_022646702"/>
    <property type="gene ID" value="LOC111244182"/>
</dbReference>
<keyword evidence="3" id="KW-0540">Nuclease</keyword>
<proteinExistence type="inferred from homology"/>
<dbReference type="OMA" id="THILDIM"/>
<dbReference type="Proteomes" id="UP000594260">
    <property type="component" value="Unplaced"/>
</dbReference>
<dbReference type="GO" id="GO:0000110">
    <property type="term" value="C:nucleotide-excision repair factor 1 complex"/>
    <property type="evidence" value="ECO:0007669"/>
    <property type="project" value="TreeGrafter"/>
</dbReference>
<dbReference type="RefSeq" id="XP_022646702.1">
    <property type="nucleotide sequence ID" value="XM_022790967.1"/>
</dbReference>
<keyword evidence="9" id="KW-0539">Nucleus</keyword>
<evidence type="ECO:0000259" key="11">
    <source>
        <dbReference type="SMART" id="SM00891"/>
    </source>
</evidence>
<dbReference type="SUPFAM" id="SSF47781">
    <property type="entry name" value="RuvA domain 2-like"/>
    <property type="match status" value="1"/>
</dbReference>
<dbReference type="Gene3D" id="3.40.50.10130">
    <property type="match status" value="1"/>
</dbReference>
<dbReference type="FunCoup" id="A0A7M7J5E0">
    <property type="interactions" value="1685"/>
</dbReference>
<dbReference type="FunFam" id="3.40.50.10130:FF:000002">
    <property type="entry name" value="DNA repair endonuclease XPF"/>
    <property type="match status" value="1"/>
</dbReference>
<dbReference type="GO" id="GO:0000014">
    <property type="term" value="F:single-stranded DNA endodeoxyribonuclease activity"/>
    <property type="evidence" value="ECO:0007669"/>
    <property type="project" value="TreeGrafter"/>
</dbReference>
<evidence type="ECO:0000256" key="7">
    <source>
        <dbReference type="ARBA" id="ARBA00023125"/>
    </source>
</evidence>
<name>A0A7M7J5E0_VARDE</name>
<keyword evidence="6" id="KW-0378">Hydrolase</keyword>
<comment type="subcellular location">
    <subcellularLocation>
        <location evidence="1">Nucleus</location>
    </subcellularLocation>
</comment>
<evidence type="ECO:0000256" key="1">
    <source>
        <dbReference type="ARBA" id="ARBA00004123"/>
    </source>
</evidence>
<keyword evidence="7" id="KW-0238">DNA-binding</keyword>
<dbReference type="GO" id="GO:0000724">
    <property type="term" value="P:double-strand break repair via homologous recombination"/>
    <property type="evidence" value="ECO:0007669"/>
    <property type="project" value="TreeGrafter"/>
</dbReference>
<comment type="similarity">
    <text evidence="2">Belongs to the XPF family.</text>
</comment>
<keyword evidence="5" id="KW-0227">DNA damage</keyword>
<dbReference type="CTD" id="31373"/>
<dbReference type="InterPro" id="IPR006166">
    <property type="entry name" value="ERCC4_domain"/>
</dbReference>
<reference evidence="12" key="1">
    <citation type="submission" date="2021-01" db="UniProtKB">
        <authorList>
            <consortium name="EnsemblMetazoa"/>
        </authorList>
    </citation>
    <scope>IDENTIFICATION</scope>
</reference>
<evidence type="ECO:0000313" key="12">
    <source>
        <dbReference type="EnsemblMetazoa" id="XP_022646702"/>
    </source>
</evidence>
<dbReference type="Pfam" id="PF02732">
    <property type="entry name" value="ERCC4"/>
    <property type="match status" value="1"/>
</dbReference>
<evidence type="ECO:0000256" key="9">
    <source>
        <dbReference type="ARBA" id="ARBA00023242"/>
    </source>
</evidence>
<keyword evidence="8" id="KW-0234">DNA repair</keyword>
<dbReference type="GO" id="GO:0003684">
    <property type="term" value="F:damaged DNA binding"/>
    <property type="evidence" value="ECO:0007669"/>
    <property type="project" value="TreeGrafter"/>
</dbReference>
<dbReference type="Gene3D" id="1.10.150.20">
    <property type="entry name" value="5' to 3' exonuclease, C-terminal subdomain"/>
    <property type="match status" value="1"/>
</dbReference>
<organism evidence="12 13">
    <name type="scientific">Varroa destructor</name>
    <name type="common">Honeybee mite</name>
    <dbReference type="NCBI Taxonomy" id="109461"/>
    <lineage>
        <taxon>Eukaryota</taxon>
        <taxon>Metazoa</taxon>
        <taxon>Ecdysozoa</taxon>
        <taxon>Arthropoda</taxon>
        <taxon>Chelicerata</taxon>
        <taxon>Arachnida</taxon>
        <taxon>Acari</taxon>
        <taxon>Parasitiformes</taxon>
        <taxon>Mesostigmata</taxon>
        <taxon>Gamasina</taxon>
        <taxon>Dermanyssoidea</taxon>
        <taxon>Varroidae</taxon>
        <taxon>Varroa</taxon>
    </lineage>
</organism>